<name>A0A938YMR3_9ACTN</name>
<evidence type="ECO:0000313" key="1">
    <source>
        <dbReference type="EMBL" id="MBM9476059.1"/>
    </source>
</evidence>
<dbReference type="Proteomes" id="UP000663801">
    <property type="component" value="Unassembled WGS sequence"/>
</dbReference>
<reference evidence="1" key="1">
    <citation type="submission" date="2021-01" db="EMBL/GenBank/DDBJ databases">
        <title>KCTC 19127 draft genome.</title>
        <authorList>
            <person name="An D."/>
        </authorList>
    </citation>
    <scope>NUCLEOTIDE SEQUENCE</scope>
    <source>
        <strain evidence="1">KCTC 19127</strain>
    </source>
</reference>
<protein>
    <submittedName>
        <fullName evidence="1">NAD(P)-dependent oxidoreductase</fullName>
    </submittedName>
</protein>
<dbReference type="AlphaFoldDB" id="A0A938YMR3"/>
<keyword evidence="2" id="KW-1185">Reference proteome</keyword>
<sequence length="348" mass="37117">MVDTSAQGTAVRDITELEAALTVPTPEVIEDVAKLTGDIVVLGVGGKVGPSVAGMAARAVAEAGTGATVYGVARFSDPAARRTLEDLGVVCVAADLTDDDQLAALPEAANVIYMAGNKFGTVGNEHHTWMMNAYLPGRVAQRYSTARIVVFSTLVTYPLADASTGGSRESDWPGIVGEYAASCVGRERMFEHFSRINGTPVLQFRLGYSIETRYGVLQEIAQAVFDGTPIPLAMGHASVIWQRDVAAAAIRSLHLATSPPRALNITGPEIVSIRRLAERFGDLFDREPVFEGTESGTAYVMDGGEMQRHFGFPTTSLSEMVETVGAWVSRSGPTIGKPTKFQQRDGSF</sequence>
<gene>
    <name evidence="1" type="ORF">JL107_06350</name>
</gene>
<dbReference type="RefSeq" id="WP_205256169.1">
    <property type="nucleotide sequence ID" value="NZ_BAAAPV010000003.1"/>
</dbReference>
<dbReference type="EMBL" id="JAERWL010000006">
    <property type="protein sequence ID" value="MBM9476059.1"/>
    <property type="molecule type" value="Genomic_DNA"/>
</dbReference>
<dbReference type="Gene3D" id="3.40.50.720">
    <property type="entry name" value="NAD(P)-binding Rossmann-like Domain"/>
    <property type="match status" value="1"/>
</dbReference>
<organism evidence="1 2">
    <name type="scientific">Nakamurella flavida</name>
    <dbReference type="NCBI Taxonomy" id="363630"/>
    <lineage>
        <taxon>Bacteria</taxon>
        <taxon>Bacillati</taxon>
        <taxon>Actinomycetota</taxon>
        <taxon>Actinomycetes</taxon>
        <taxon>Nakamurellales</taxon>
        <taxon>Nakamurellaceae</taxon>
        <taxon>Nakamurella</taxon>
    </lineage>
</organism>
<proteinExistence type="predicted"/>
<accession>A0A938YMR3</accession>
<dbReference type="SUPFAM" id="SSF51735">
    <property type="entry name" value="NAD(P)-binding Rossmann-fold domains"/>
    <property type="match status" value="1"/>
</dbReference>
<comment type="caution">
    <text evidence="1">The sequence shown here is derived from an EMBL/GenBank/DDBJ whole genome shotgun (WGS) entry which is preliminary data.</text>
</comment>
<dbReference type="InterPro" id="IPR036291">
    <property type="entry name" value="NAD(P)-bd_dom_sf"/>
</dbReference>
<evidence type="ECO:0000313" key="2">
    <source>
        <dbReference type="Proteomes" id="UP000663801"/>
    </source>
</evidence>